<protein>
    <submittedName>
        <fullName evidence="4">Prephenate and/or arogenate dehydrogenase</fullName>
    </submittedName>
</protein>
<dbReference type="InterPro" id="IPR046825">
    <property type="entry name" value="PDH_C"/>
</dbReference>
<accession>A0A2Z4Y1V4</accession>
<evidence type="ECO:0000313" key="4">
    <source>
        <dbReference type="EMBL" id="AXA35080.1"/>
    </source>
</evidence>
<dbReference type="EMBL" id="CP030759">
    <property type="protein sequence ID" value="AXA35080.1"/>
    <property type="molecule type" value="Genomic_DNA"/>
</dbReference>
<evidence type="ECO:0000256" key="2">
    <source>
        <dbReference type="SAM" id="Phobius"/>
    </source>
</evidence>
<keyword evidence="2" id="KW-1133">Transmembrane helix</keyword>
<keyword evidence="2" id="KW-0812">Transmembrane</keyword>
<dbReference type="AlphaFoldDB" id="A0A2Z4Y1V4"/>
<dbReference type="PANTHER" id="PTHR21363:SF0">
    <property type="entry name" value="PREPHENATE DEHYDROGENASE [NADP(+)]"/>
    <property type="match status" value="1"/>
</dbReference>
<dbReference type="Proteomes" id="UP000262583">
    <property type="component" value="Chromosome"/>
</dbReference>
<dbReference type="InterPro" id="IPR003099">
    <property type="entry name" value="Prephen_DH"/>
</dbReference>
<organism evidence="4 5">
    <name type="scientific">Sumerlaea chitinivorans</name>
    <dbReference type="NCBI Taxonomy" id="2250252"/>
    <lineage>
        <taxon>Bacteria</taxon>
        <taxon>Candidatus Sumerlaeota</taxon>
        <taxon>Candidatus Sumerlaeia</taxon>
        <taxon>Candidatus Sumerlaeales</taxon>
        <taxon>Candidatus Sumerlaeaceae</taxon>
        <taxon>Candidatus Sumerlaea</taxon>
    </lineage>
</organism>
<dbReference type="Pfam" id="PF20463">
    <property type="entry name" value="PDH_C"/>
    <property type="match status" value="1"/>
</dbReference>
<evidence type="ECO:0000259" key="3">
    <source>
        <dbReference type="PROSITE" id="PS51176"/>
    </source>
</evidence>
<dbReference type="InterPro" id="IPR036291">
    <property type="entry name" value="NAD(P)-bd_dom_sf"/>
</dbReference>
<keyword evidence="1" id="KW-0560">Oxidoreductase</keyword>
<dbReference type="PROSITE" id="PS51176">
    <property type="entry name" value="PDH_ADH"/>
    <property type="match status" value="1"/>
</dbReference>
<dbReference type="GO" id="GO:0070403">
    <property type="term" value="F:NAD+ binding"/>
    <property type="evidence" value="ECO:0007669"/>
    <property type="project" value="InterPro"/>
</dbReference>
<feature type="transmembrane region" description="Helical" evidence="2">
    <location>
        <begin position="12"/>
        <end position="28"/>
    </location>
</feature>
<dbReference type="InterPro" id="IPR050812">
    <property type="entry name" value="Preph/Arog_dehydrog"/>
</dbReference>
<dbReference type="GO" id="GO:0006571">
    <property type="term" value="P:tyrosine biosynthetic process"/>
    <property type="evidence" value="ECO:0007669"/>
    <property type="project" value="InterPro"/>
</dbReference>
<reference evidence="4 5" key="1">
    <citation type="submission" date="2018-05" db="EMBL/GenBank/DDBJ databases">
        <title>A metagenomic window into the 2 km-deep terrestrial subsurface aquifer revealed taxonomically and functionally diverse microbial community comprising novel uncultured bacterial lineages.</title>
        <authorList>
            <person name="Kadnikov V.V."/>
            <person name="Mardanov A.V."/>
            <person name="Beletsky A.V."/>
            <person name="Banks D."/>
            <person name="Pimenov N.V."/>
            <person name="Frank Y.A."/>
            <person name="Karnachuk O.V."/>
            <person name="Ravin N.V."/>
        </authorList>
    </citation>
    <scope>NUCLEOTIDE SEQUENCE [LARGE SCALE GENOMIC DNA]</scope>
    <source>
        <strain evidence="4">BY</strain>
    </source>
</reference>
<gene>
    <name evidence="4" type="ORF">BRCON_0303</name>
</gene>
<sequence>MKKNRNPAFDRIAIVGVGLLGGSIGLAVKQRGLAREVVGIGRSPNSLKEALDLQVVDEVTTDLAEGIAEADLVILCTPVRHIVSILPEVLTKARGGALVTDVGSTKNTIVETAERVGSSAFFVGSHPMAGSEKSGVRYANADLFEDTTCFVTPTPQTSWNAFGRICGFWRALGCRLAVARPDRHDVLVALISHLPHLVAVALVRAVESMKEDQNLIKGIIGNGFRDTTRIACGNTQMWEDICTENHEAICRMHEAFTRSLAELLEAQQANPTALQNYLNEACQYRRFLDNR</sequence>
<dbReference type="FunFam" id="3.40.50.720:FF:000208">
    <property type="entry name" value="Prephenate dehydrogenase"/>
    <property type="match status" value="1"/>
</dbReference>
<proteinExistence type="predicted"/>
<dbReference type="Pfam" id="PF02153">
    <property type="entry name" value="PDH_N"/>
    <property type="match status" value="1"/>
</dbReference>
<dbReference type="PANTHER" id="PTHR21363">
    <property type="entry name" value="PREPHENATE DEHYDROGENASE"/>
    <property type="match status" value="1"/>
</dbReference>
<dbReference type="InterPro" id="IPR008927">
    <property type="entry name" value="6-PGluconate_DH-like_C_sf"/>
</dbReference>
<name>A0A2Z4Y1V4_SUMC1</name>
<feature type="domain" description="Prephenate/arogenate dehydrogenase" evidence="3">
    <location>
        <begin position="10"/>
        <end position="291"/>
    </location>
</feature>
<keyword evidence="2" id="KW-0472">Membrane</keyword>
<dbReference type="KEGG" id="schv:BRCON_0303"/>
<dbReference type="InterPro" id="IPR046826">
    <property type="entry name" value="PDH_N"/>
</dbReference>
<dbReference type="GO" id="GO:0004665">
    <property type="term" value="F:prephenate dehydrogenase (NADP+) activity"/>
    <property type="evidence" value="ECO:0007669"/>
    <property type="project" value="InterPro"/>
</dbReference>
<evidence type="ECO:0000256" key="1">
    <source>
        <dbReference type="ARBA" id="ARBA00023002"/>
    </source>
</evidence>
<dbReference type="SUPFAM" id="SSF48179">
    <property type="entry name" value="6-phosphogluconate dehydrogenase C-terminal domain-like"/>
    <property type="match status" value="1"/>
</dbReference>
<evidence type="ECO:0000313" key="5">
    <source>
        <dbReference type="Proteomes" id="UP000262583"/>
    </source>
</evidence>
<dbReference type="Gene3D" id="1.10.3660.10">
    <property type="entry name" value="6-phosphogluconate dehydrogenase C-terminal like domain"/>
    <property type="match status" value="1"/>
</dbReference>
<dbReference type="SUPFAM" id="SSF51735">
    <property type="entry name" value="NAD(P)-binding Rossmann-fold domains"/>
    <property type="match status" value="1"/>
</dbReference>
<dbReference type="Gene3D" id="3.40.50.720">
    <property type="entry name" value="NAD(P)-binding Rossmann-like Domain"/>
    <property type="match status" value="1"/>
</dbReference>
<dbReference type="GO" id="GO:0008977">
    <property type="term" value="F:prephenate dehydrogenase (NAD+) activity"/>
    <property type="evidence" value="ECO:0007669"/>
    <property type="project" value="InterPro"/>
</dbReference>